<feature type="transmembrane region" description="Helical" evidence="1">
    <location>
        <begin position="40"/>
        <end position="58"/>
    </location>
</feature>
<sequence length="153" mass="16643">MRQAIWFGVIDGEKEGSSAFFNPLLLSLVRTKRQSRLGQGLLAMFLVYVLPPPLIHRLETNKTRELDARFVCGEMAKGYFGQGSAGMTTCLLAAVVLHFLMKSLPGTVHESSSVLVVALAYDAATAAVEFQEVLLRLACTVALGLSRKLQTAE</sequence>
<keyword evidence="1" id="KW-0812">Transmembrane</keyword>
<feature type="transmembrane region" description="Helical" evidence="1">
    <location>
        <begin position="78"/>
        <end position="100"/>
    </location>
</feature>
<name>A0AAV8QBL3_ENSVE</name>
<evidence type="ECO:0000256" key="1">
    <source>
        <dbReference type="SAM" id="Phobius"/>
    </source>
</evidence>
<reference evidence="2 3" key="1">
    <citation type="submission" date="2022-12" db="EMBL/GenBank/DDBJ databases">
        <title>Chromosome-scale assembly of the Ensete ventricosum genome.</title>
        <authorList>
            <person name="Dussert Y."/>
            <person name="Stocks J."/>
            <person name="Wendawek A."/>
            <person name="Woldeyes F."/>
            <person name="Nichols R.A."/>
            <person name="Borrell J.S."/>
        </authorList>
    </citation>
    <scope>NUCLEOTIDE SEQUENCE [LARGE SCALE GENOMIC DNA]</scope>
    <source>
        <strain evidence="3">cv. Maze</strain>
        <tissue evidence="2">Seeds</tissue>
    </source>
</reference>
<accession>A0AAV8QBL3</accession>
<keyword evidence="3" id="KW-1185">Reference proteome</keyword>
<organism evidence="2 3">
    <name type="scientific">Ensete ventricosum</name>
    <name type="common">Abyssinian banana</name>
    <name type="synonym">Musa ensete</name>
    <dbReference type="NCBI Taxonomy" id="4639"/>
    <lineage>
        <taxon>Eukaryota</taxon>
        <taxon>Viridiplantae</taxon>
        <taxon>Streptophyta</taxon>
        <taxon>Embryophyta</taxon>
        <taxon>Tracheophyta</taxon>
        <taxon>Spermatophyta</taxon>
        <taxon>Magnoliopsida</taxon>
        <taxon>Liliopsida</taxon>
        <taxon>Zingiberales</taxon>
        <taxon>Musaceae</taxon>
        <taxon>Ensete</taxon>
    </lineage>
</organism>
<protein>
    <submittedName>
        <fullName evidence="2">Uncharacterized protein</fullName>
    </submittedName>
</protein>
<dbReference type="EMBL" id="JAQQAF010000008">
    <property type="protein sequence ID" value="KAJ8467728.1"/>
    <property type="molecule type" value="Genomic_DNA"/>
</dbReference>
<gene>
    <name evidence="2" type="ORF">OPV22_030280</name>
</gene>
<dbReference type="Proteomes" id="UP001222027">
    <property type="component" value="Unassembled WGS sequence"/>
</dbReference>
<comment type="caution">
    <text evidence="2">The sequence shown here is derived from an EMBL/GenBank/DDBJ whole genome shotgun (WGS) entry which is preliminary data.</text>
</comment>
<evidence type="ECO:0000313" key="2">
    <source>
        <dbReference type="EMBL" id="KAJ8467728.1"/>
    </source>
</evidence>
<keyword evidence="1" id="KW-1133">Transmembrane helix</keyword>
<evidence type="ECO:0000313" key="3">
    <source>
        <dbReference type="Proteomes" id="UP001222027"/>
    </source>
</evidence>
<proteinExistence type="predicted"/>
<keyword evidence="1" id="KW-0472">Membrane</keyword>
<dbReference type="AlphaFoldDB" id="A0AAV8QBL3"/>